<feature type="domain" description="Peptidase M20 dimerisation" evidence="3">
    <location>
        <begin position="209"/>
        <end position="317"/>
    </location>
</feature>
<gene>
    <name evidence="4" type="ORF">GRQ65_13530</name>
</gene>
<dbReference type="Pfam" id="PF07687">
    <property type="entry name" value="M20_dimer"/>
    <property type="match status" value="1"/>
</dbReference>
<keyword evidence="1" id="KW-0479">Metal-binding</keyword>
<evidence type="ECO:0000259" key="3">
    <source>
        <dbReference type="Pfam" id="PF07687"/>
    </source>
</evidence>
<dbReference type="GO" id="GO:0016787">
    <property type="term" value="F:hydrolase activity"/>
    <property type="evidence" value="ECO:0007669"/>
    <property type="project" value="UniProtKB-KW"/>
</dbReference>
<proteinExistence type="predicted"/>
<organism evidence="4 5">
    <name type="scientific">Nocardioides flavescens</name>
    <dbReference type="NCBI Taxonomy" id="2691959"/>
    <lineage>
        <taxon>Bacteria</taxon>
        <taxon>Bacillati</taxon>
        <taxon>Actinomycetota</taxon>
        <taxon>Actinomycetes</taxon>
        <taxon>Propionibacteriales</taxon>
        <taxon>Nocardioidaceae</taxon>
        <taxon>Nocardioides</taxon>
    </lineage>
</organism>
<dbReference type="InterPro" id="IPR036264">
    <property type="entry name" value="Bact_exopeptidase_dim_dom"/>
</dbReference>
<dbReference type="RefSeq" id="WP_160878511.1">
    <property type="nucleotide sequence ID" value="NZ_WUEK01000008.1"/>
</dbReference>
<evidence type="ECO:0000256" key="2">
    <source>
        <dbReference type="ARBA" id="ARBA00022801"/>
    </source>
</evidence>
<dbReference type="Proteomes" id="UP000473325">
    <property type="component" value="Unassembled WGS sequence"/>
</dbReference>
<comment type="caution">
    <text evidence="4">The sequence shown here is derived from an EMBL/GenBank/DDBJ whole genome shotgun (WGS) entry which is preliminary data.</text>
</comment>
<evidence type="ECO:0000256" key="1">
    <source>
        <dbReference type="ARBA" id="ARBA00022723"/>
    </source>
</evidence>
<dbReference type="InterPro" id="IPR011650">
    <property type="entry name" value="Peptidase_M20_dimer"/>
</dbReference>
<keyword evidence="2" id="KW-0378">Hydrolase</keyword>
<dbReference type="SUPFAM" id="SSF53187">
    <property type="entry name" value="Zn-dependent exopeptidases"/>
    <property type="match status" value="1"/>
</dbReference>
<dbReference type="PANTHER" id="PTHR43808:SF32">
    <property type="entry name" value="ARGE_DAPE-RELATED DEACYLASE"/>
    <property type="match status" value="1"/>
</dbReference>
<accession>A0A6L7F1A9</accession>
<dbReference type="Gene3D" id="3.30.70.360">
    <property type="match status" value="1"/>
</dbReference>
<dbReference type="InterPro" id="IPR050072">
    <property type="entry name" value="Peptidase_M20A"/>
</dbReference>
<evidence type="ECO:0000313" key="5">
    <source>
        <dbReference type="Proteomes" id="UP000473325"/>
    </source>
</evidence>
<evidence type="ECO:0000313" key="4">
    <source>
        <dbReference type="EMBL" id="MXG90571.1"/>
    </source>
</evidence>
<protein>
    <submittedName>
        <fullName evidence="4">Peptidase dimerization domain-containing protein</fullName>
    </submittedName>
</protein>
<dbReference type="EMBL" id="WUEK01000008">
    <property type="protein sequence ID" value="MXG90571.1"/>
    <property type="molecule type" value="Genomic_DNA"/>
</dbReference>
<dbReference type="PANTHER" id="PTHR43808">
    <property type="entry name" value="ACETYLORNITHINE DEACETYLASE"/>
    <property type="match status" value="1"/>
</dbReference>
<dbReference type="AlphaFoldDB" id="A0A6L7F1A9"/>
<reference evidence="4 5" key="1">
    <citation type="submission" date="2019-12" db="EMBL/GenBank/DDBJ databases">
        <authorList>
            <person name="Kun Z."/>
        </authorList>
    </citation>
    <scope>NUCLEOTIDE SEQUENCE [LARGE SCALE GENOMIC DNA]</scope>
    <source>
        <strain evidence="4 5">YIM 123512</strain>
    </source>
</reference>
<dbReference type="Gene3D" id="3.40.630.10">
    <property type="entry name" value="Zn peptidases"/>
    <property type="match status" value="2"/>
</dbReference>
<keyword evidence="5" id="KW-1185">Reference proteome</keyword>
<dbReference type="SUPFAM" id="SSF55031">
    <property type="entry name" value="Bacterial exopeptidase dimerisation domain"/>
    <property type="match status" value="1"/>
</dbReference>
<sequence>MSRVDPRLEPVLRHLTRERLLELVTGVVDVPSPTGGEGPLAAWIAERLSAHGVPAQVQDLDERQANAVGVLGGGAGPSLLLYAPIDTFTTGDPALDVPWAMPTARLDALPRARVHGDLVQGLAAGNPKGHAAVVMAVLEAFAAAGVTPPGDLVGGFGAGGMPSFEVEGAGSPGRRNTGHGVGVAFLLERGFTTDHAVITKPGWTVSHEEVGLVWIDVTVPGHHTYVGSRHRMPYRNPVALAGELAVRLEAWFGEYAARHEHGTMRPQGIVAGIHGGSDRLAAATPASVRLRLDVRLTTEQTGPEVVREVRAEVDRSAAELGAQDVTVTQVAYVPASRTDPGAAVVRATTEAFEAVSGGSHVAIGQNSGATDANVLRMRGVPTARVGMPKVARGPHGEDVDFTLGMNLVHLGEMRRLGEILVRTVLDLPRHAG</sequence>
<name>A0A6L7F1A9_9ACTN</name>